<feature type="region of interest" description="Disordered" evidence="8">
    <location>
        <begin position="1"/>
        <end position="70"/>
    </location>
</feature>
<evidence type="ECO:0000256" key="1">
    <source>
        <dbReference type="ARBA" id="ARBA00004123"/>
    </source>
</evidence>
<name>A0ABR1RHC4_9PEZI</name>
<keyword evidence="4" id="KW-0498">Mitosis</keyword>
<evidence type="ECO:0000256" key="4">
    <source>
        <dbReference type="ARBA" id="ARBA00022776"/>
    </source>
</evidence>
<feature type="compositionally biased region" description="Low complexity" evidence="8">
    <location>
        <begin position="169"/>
        <end position="251"/>
    </location>
</feature>
<dbReference type="Pfam" id="PF10345">
    <property type="entry name" value="Cohesin_load"/>
    <property type="match status" value="1"/>
</dbReference>
<evidence type="ECO:0000256" key="3">
    <source>
        <dbReference type="ARBA" id="ARBA00022618"/>
    </source>
</evidence>
<organism evidence="9 10">
    <name type="scientific">Apiospora marii</name>
    <dbReference type="NCBI Taxonomy" id="335849"/>
    <lineage>
        <taxon>Eukaryota</taxon>
        <taxon>Fungi</taxon>
        <taxon>Dikarya</taxon>
        <taxon>Ascomycota</taxon>
        <taxon>Pezizomycotina</taxon>
        <taxon>Sordariomycetes</taxon>
        <taxon>Xylariomycetidae</taxon>
        <taxon>Amphisphaeriales</taxon>
        <taxon>Apiosporaceae</taxon>
        <taxon>Apiospora</taxon>
    </lineage>
</organism>
<comment type="caution">
    <text evidence="9">The sequence shown here is derived from an EMBL/GenBank/DDBJ whole genome shotgun (WGS) entry which is preliminary data.</text>
</comment>
<evidence type="ECO:0000256" key="2">
    <source>
        <dbReference type="ARBA" id="ARBA00008585"/>
    </source>
</evidence>
<keyword evidence="3" id="KW-0132">Cell division</keyword>
<feature type="compositionally biased region" description="Pro residues" evidence="8">
    <location>
        <begin position="252"/>
        <end position="261"/>
    </location>
</feature>
<evidence type="ECO:0000256" key="5">
    <source>
        <dbReference type="ARBA" id="ARBA00022829"/>
    </source>
</evidence>
<feature type="compositionally biased region" description="Polar residues" evidence="8">
    <location>
        <begin position="35"/>
        <end position="49"/>
    </location>
</feature>
<dbReference type="Proteomes" id="UP001396898">
    <property type="component" value="Unassembled WGS sequence"/>
</dbReference>
<comment type="subcellular location">
    <subcellularLocation>
        <location evidence="1">Nucleus</location>
    </subcellularLocation>
</comment>
<comment type="similarity">
    <text evidence="2">Belongs to the SCC4/mau-2 family.</text>
</comment>
<accession>A0ABR1RHC4</accession>
<reference evidence="9 10" key="1">
    <citation type="submission" date="2023-01" db="EMBL/GenBank/DDBJ databases">
        <title>Analysis of 21 Apiospora genomes using comparative genomics revels a genus with tremendous synthesis potential of carbohydrate active enzymes and secondary metabolites.</title>
        <authorList>
            <person name="Sorensen T."/>
        </authorList>
    </citation>
    <scope>NUCLEOTIDE SEQUENCE [LARGE SCALE GENOMIC DNA]</scope>
    <source>
        <strain evidence="9 10">CBS 20057</strain>
    </source>
</reference>
<evidence type="ECO:0000256" key="6">
    <source>
        <dbReference type="ARBA" id="ARBA00023242"/>
    </source>
</evidence>
<feature type="compositionally biased region" description="Low complexity" evidence="8">
    <location>
        <begin position="11"/>
        <end position="24"/>
    </location>
</feature>
<sequence length="1029" mass="115651">MTYRGSLPGSGFFNGQNGQQWQQQPLHNGFDAYGNAQSQFPQHPQTGYNQQPQPLQQQQLPPPPQQQHYPQYQNASFVPIGYPQQSQHQAQPQQQVQAINYPAAHMNPSQGFHPSYDQQPHLPNLQQQQQQAQYRRQSANYAQMGQLQSIVQQPRPQQPNPGVATFSPQMQHQVHQAQQQQQHAQQQQQHAQQQQQHAQQQQQHAQQQQQHQQQQAQQRQQQQQQQQQAHQQNQAQYQPLQHAQQPAMNWQPMPPPAPSPTPSQSMGLPAPSPTQSYQTTPQTTSAKLPIKQEPTQSYSSPHIQQYQPVPSRVNSPHVNSPIMAQSPQYPQQLKQNNGRNGSISSIAGARMDHPARVSASPRLHTQGLPRSPSVGSTRSPAPGLLPHQDTNSLLVCVAEDMFSAARKGVLNAADSLDSKTVQEYQKLIATGLGCLELVLNSNRLAPRLEARLQLRYASVLCEETNNVMESETALAKGMALCDKYRFADLKYLMQFLQLKMLSQRKGKAAMKAIDSHVADAELLKHTHWVYVLRLFKASLYLESPNPSDVHAMENLKAIKELALQRKDHIIFVLASLLEGLGLLKHAKDDSVTRIQECIAQCLQYQLDESIHIPQVDILLLMLDFACSLHQQSPVLIAQKLRLLQRRVDESLKDNSWSLSDTQVLLPIKKQAANRQVISPDTLAVIRPGQEGDTCDYLVMSFWSKLEAFVMTYTYSGLGTLYDQRRTDMKVYEFWDEALNQLEKNSHKMRSIPNSLQEAIRCAGWRRELKCYIQILRGLHLATQSRWSEVGQCVSQLESLVQPSATGAIEGIVGVYTYYLGGVYRQGIGHLEVASSIYQHPVLSINADGGLQGTGKQAESDVRLLAAFNRIWIMQHEDHRDDQQTSELLEQLKPLCKRHPNQHIRTVWHIVSAAIQTEPALPMTELKSHLSSALNGAKGLGDVLSLSIALNLMRAKLFHDVVGDQALKSAKAGAMQAKRSHNLLWMSVAEGLLAQSYEVQQQHGEAQASWDLAKNYASRAFKQSDTALEP</sequence>
<evidence type="ECO:0000256" key="7">
    <source>
        <dbReference type="ARBA" id="ARBA00023306"/>
    </source>
</evidence>
<feature type="compositionally biased region" description="Low complexity" evidence="8">
    <location>
        <begin position="50"/>
        <end position="59"/>
    </location>
</feature>
<keyword evidence="10" id="KW-1185">Reference proteome</keyword>
<evidence type="ECO:0000256" key="8">
    <source>
        <dbReference type="SAM" id="MobiDB-lite"/>
    </source>
</evidence>
<keyword evidence="7" id="KW-0131">Cell cycle</keyword>
<evidence type="ECO:0000313" key="9">
    <source>
        <dbReference type="EMBL" id="KAK8012684.1"/>
    </source>
</evidence>
<protein>
    <submittedName>
        <fullName evidence="9">Mitochondrial membrane protein</fullName>
    </submittedName>
</protein>
<feature type="region of interest" description="Disordered" evidence="8">
    <location>
        <begin position="104"/>
        <end position="140"/>
    </location>
</feature>
<keyword evidence="5" id="KW-0159">Chromosome partition</keyword>
<feature type="compositionally biased region" description="Low complexity" evidence="8">
    <location>
        <begin position="273"/>
        <end position="285"/>
    </location>
</feature>
<keyword evidence="6" id="KW-0539">Nucleus</keyword>
<feature type="region of interest" description="Disordered" evidence="8">
    <location>
        <begin position="152"/>
        <end position="385"/>
    </location>
</feature>
<feature type="compositionally biased region" description="Low complexity" evidence="8">
    <location>
        <begin position="118"/>
        <end position="140"/>
    </location>
</feature>
<dbReference type="EMBL" id="JAQQWI010000015">
    <property type="protein sequence ID" value="KAK8012684.1"/>
    <property type="molecule type" value="Genomic_DNA"/>
</dbReference>
<evidence type="ECO:0000313" key="10">
    <source>
        <dbReference type="Proteomes" id="UP001396898"/>
    </source>
</evidence>
<proteinExistence type="inferred from homology"/>
<gene>
    <name evidence="9" type="ORF">PG991_010059</name>
</gene>
<dbReference type="InterPro" id="IPR019440">
    <property type="entry name" value="MAU2"/>
</dbReference>
<dbReference type="PANTHER" id="PTHR21394">
    <property type="entry name" value="MAU2 CHROMATID COHESION FACTOR HOMOLOG"/>
    <property type="match status" value="1"/>
</dbReference>
<feature type="compositionally biased region" description="Polar residues" evidence="8">
    <location>
        <begin position="293"/>
        <end position="345"/>
    </location>
</feature>